<dbReference type="GO" id="GO:0005789">
    <property type="term" value="C:endoplasmic reticulum membrane"/>
    <property type="evidence" value="ECO:0007669"/>
    <property type="project" value="UniProtKB-SubCell"/>
</dbReference>
<dbReference type="InterPro" id="IPR046401">
    <property type="entry name" value="FITM1/2"/>
</dbReference>
<feature type="compositionally biased region" description="Basic and acidic residues" evidence="8">
    <location>
        <begin position="121"/>
        <end position="136"/>
    </location>
</feature>
<dbReference type="AlphaFoldDB" id="T1KMT6"/>
<dbReference type="EMBL" id="CAEY01000249">
    <property type="status" value="NOT_ANNOTATED_CDS"/>
    <property type="molecule type" value="Genomic_DNA"/>
</dbReference>
<keyword evidence="6" id="KW-0443">Lipid metabolism</keyword>
<keyword evidence="5 9" id="KW-1133">Transmembrane helix</keyword>
<evidence type="ECO:0000256" key="8">
    <source>
        <dbReference type="SAM" id="MobiDB-lite"/>
    </source>
</evidence>
<dbReference type="PANTHER" id="PTHR23129:SF0">
    <property type="entry name" value="ACYL-COENZYME A DIPHOSPHATASE FITM2"/>
    <property type="match status" value="1"/>
</dbReference>
<organism evidence="10 11">
    <name type="scientific">Tetranychus urticae</name>
    <name type="common">Two-spotted spider mite</name>
    <dbReference type="NCBI Taxonomy" id="32264"/>
    <lineage>
        <taxon>Eukaryota</taxon>
        <taxon>Metazoa</taxon>
        <taxon>Ecdysozoa</taxon>
        <taxon>Arthropoda</taxon>
        <taxon>Chelicerata</taxon>
        <taxon>Arachnida</taxon>
        <taxon>Acari</taxon>
        <taxon>Acariformes</taxon>
        <taxon>Trombidiformes</taxon>
        <taxon>Prostigmata</taxon>
        <taxon>Eleutherengona</taxon>
        <taxon>Raphignathae</taxon>
        <taxon>Tetranychoidea</taxon>
        <taxon>Tetranychidae</taxon>
        <taxon>Tetranychus</taxon>
    </lineage>
</organism>
<dbReference type="GO" id="GO:0010945">
    <property type="term" value="F:coenzyme A diphosphatase activity"/>
    <property type="evidence" value="ECO:0007669"/>
    <property type="project" value="InterPro"/>
</dbReference>
<protein>
    <recommendedName>
        <fullName evidence="12">FIT family protein</fullName>
    </recommendedName>
</protein>
<feature type="transmembrane region" description="Helical" evidence="9">
    <location>
        <begin position="54"/>
        <end position="72"/>
    </location>
</feature>
<accession>T1KMT6</accession>
<evidence type="ECO:0000256" key="6">
    <source>
        <dbReference type="ARBA" id="ARBA00023098"/>
    </source>
</evidence>
<evidence type="ECO:0000256" key="9">
    <source>
        <dbReference type="SAM" id="Phobius"/>
    </source>
</evidence>
<evidence type="ECO:0000256" key="7">
    <source>
        <dbReference type="ARBA" id="ARBA00023136"/>
    </source>
</evidence>
<evidence type="ECO:0000313" key="11">
    <source>
        <dbReference type="Proteomes" id="UP000015104"/>
    </source>
</evidence>
<keyword evidence="11" id="KW-1185">Reference proteome</keyword>
<dbReference type="HAMAP" id="MF_03230">
    <property type="entry name" value="FITM2"/>
    <property type="match status" value="1"/>
</dbReference>
<dbReference type="PANTHER" id="PTHR23129">
    <property type="entry name" value="ACYL-COENZYME A DIPHOSPHATASE FITM2"/>
    <property type="match status" value="1"/>
</dbReference>
<feature type="transmembrane region" description="Helical" evidence="9">
    <location>
        <begin position="168"/>
        <end position="188"/>
    </location>
</feature>
<feature type="region of interest" description="Disordered" evidence="8">
    <location>
        <begin position="120"/>
        <end position="145"/>
    </location>
</feature>
<name>T1KMT6_TETUR</name>
<dbReference type="OrthoDB" id="5579088at2759"/>
<dbReference type="OMA" id="LYHHRMA"/>
<reference evidence="10" key="2">
    <citation type="submission" date="2015-06" db="UniProtKB">
        <authorList>
            <consortium name="EnsemblMetazoa"/>
        </authorList>
    </citation>
    <scope>IDENTIFICATION</scope>
</reference>
<keyword evidence="3" id="KW-0378">Hydrolase</keyword>
<proteinExistence type="inferred from homology"/>
<evidence type="ECO:0000256" key="1">
    <source>
        <dbReference type="ARBA" id="ARBA00004477"/>
    </source>
</evidence>
<dbReference type="HOGENOM" id="CLU_802486_0_0_1"/>
<evidence type="ECO:0008006" key="12">
    <source>
        <dbReference type="Google" id="ProtNLM"/>
    </source>
</evidence>
<gene>
    <name evidence="10" type="primary">107365488</name>
</gene>
<keyword evidence="4" id="KW-0256">Endoplasmic reticulum</keyword>
<keyword evidence="2 9" id="KW-0812">Transmembrane</keyword>
<comment type="subcellular location">
    <subcellularLocation>
        <location evidence="1">Endoplasmic reticulum membrane</location>
        <topology evidence="1">Multi-pass membrane protein</topology>
    </subcellularLocation>
</comment>
<dbReference type="GO" id="GO:0034389">
    <property type="term" value="P:lipid droplet organization"/>
    <property type="evidence" value="ECO:0007669"/>
    <property type="project" value="InterPro"/>
</dbReference>
<evidence type="ECO:0000256" key="3">
    <source>
        <dbReference type="ARBA" id="ARBA00022801"/>
    </source>
</evidence>
<keyword evidence="7 9" id="KW-0472">Membrane</keyword>
<dbReference type="Pfam" id="PF10261">
    <property type="entry name" value="FIT"/>
    <property type="match status" value="1"/>
</dbReference>
<feature type="transmembrane region" description="Helical" evidence="9">
    <location>
        <begin position="92"/>
        <end position="109"/>
    </location>
</feature>
<dbReference type="KEGG" id="tut:107365488"/>
<dbReference type="GO" id="GO:0019915">
    <property type="term" value="P:lipid storage"/>
    <property type="evidence" value="ECO:0007669"/>
    <property type="project" value="InterPro"/>
</dbReference>
<dbReference type="EnsemblMetazoa" id="tetur15g02830.1">
    <property type="protein sequence ID" value="tetur15g02830.1"/>
    <property type="gene ID" value="tetur15g02830"/>
</dbReference>
<feature type="transmembrane region" description="Helical" evidence="9">
    <location>
        <begin position="213"/>
        <end position="232"/>
    </location>
</feature>
<reference evidence="11" key="1">
    <citation type="submission" date="2011-08" db="EMBL/GenBank/DDBJ databases">
        <authorList>
            <person name="Rombauts S."/>
        </authorList>
    </citation>
    <scope>NUCLEOTIDE SEQUENCE</scope>
    <source>
        <strain evidence="11">London</strain>
    </source>
</reference>
<feature type="transmembrane region" description="Helical" evidence="9">
    <location>
        <begin position="309"/>
        <end position="327"/>
    </location>
</feature>
<evidence type="ECO:0000313" key="10">
    <source>
        <dbReference type="EnsemblMetazoa" id="tetur15g02830.1"/>
    </source>
</evidence>
<evidence type="ECO:0000256" key="2">
    <source>
        <dbReference type="ARBA" id="ARBA00022692"/>
    </source>
</evidence>
<dbReference type="Proteomes" id="UP000015104">
    <property type="component" value="Unassembled WGS sequence"/>
</dbReference>
<evidence type="ECO:0000256" key="5">
    <source>
        <dbReference type="ARBA" id="ARBA00022989"/>
    </source>
</evidence>
<dbReference type="eggNOG" id="KOG3750">
    <property type="taxonomic scope" value="Eukaryota"/>
</dbReference>
<sequence>MTEDTLRLISYWRDIMSKEPRLITTSTDFSHVTMMIVLTLCRRLTIGVNIRKRLIFYLVMIVVGGLLGDYLPNFVSTIVPFQSNKKGILNQWFVKIGWFWTIVLLGPFIHMTSQISAASDAPHKSEVHQRSLRDDTSPSSRSSHLKNYRDCNSSLIIKLWLTLSNKDLLRLWINTLFWYISTSAFTWFENATTSCTSSDFTTEDACAKSGHKWIGFDISGHTFILLFSLLVIMEECSVMKGWEPFGERLFIAQQNRQKTMRQDYPQHLIYAKYKIFIRCFFLALTALTLIWNFMLFQTILFYHTTLQKIIAYFWAVGLWFFGYKLLYKSKYFSSVFKVENLPHIKE</sequence>
<dbReference type="GO" id="GO:0008654">
    <property type="term" value="P:phospholipid biosynthetic process"/>
    <property type="evidence" value="ECO:0007669"/>
    <property type="project" value="TreeGrafter"/>
</dbReference>
<dbReference type="InterPro" id="IPR019388">
    <property type="entry name" value="FIT"/>
</dbReference>
<evidence type="ECO:0000256" key="4">
    <source>
        <dbReference type="ARBA" id="ARBA00022824"/>
    </source>
</evidence>
<feature type="transmembrane region" description="Helical" evidence="9">
    <location>
        <begin position="275"/>
        <end position="303"/>
    </location>
</feature>